<dbReference type="GO" id="GO:0005886">
    <property type="term" value="C:plasma membrane"/>
    <property type="evidence" value="ECO:0007669"/>
    <property type="project" value="UniProtKB-SubCell"/>
</dbReference>
<name>A0A8K0DM49_IGNLU</name>
<keyword evidence="6" id="KW-0472">Membrane</keyword>
<keyword evidence="5" id="KW-1133">Transmembrane helix</keyword>
<keyword evidence="7" id="KW-0732">Signal</keyword>
<comment type="subcellular location">
    <subcellularLocation>
        <location evidence="1">Cell membrane</location>
        <topology evidence="1">Multi-pass membrane protein</topology>
    </subcellularLocation>
</comment>
<evidence type="ECO:0000313" key="8">
    <source>
        <dbReference type="EMBL" id="KAF2905871.1"/>
    </source>
</evidence>
<keyword evidence="3" id="KW-1003">Cell membrane</keyword>
<dbReference type="EMBL" id="VTPC01000415">
    <property type="protein sequence ID" value="KAF2905871.1"/>
    <property type="molecule type" value="Genomic_DNA"/>
</dbReference>
<evidence type="ECO:0000313" key="9">
    <source>
        <dbReference type="Proteomes" id="UP000801492"/>
    </source>
</evidence>
<evidence type="ECO:0000256" key="2">
    <source>
        <dbReference type="ARBA" id="ARBA00005542"/>
    </source>
</evidence>
<dbReference type="AlphaFoldDB" id="A0A8K0DM49"/>
<reference evidence="8" key="1">
    <citation type="submission" date="2019-08" db="EMBL/GenBank/DDBJ databases">
        <title>The genome of the North American firefly Photinus pyralis.</title>
        <authorList>
            <consortium name="Photinus pyralis genome working group"/>
            <person name="Fallon T.R."/>
            <person name="Sander Lower S.E."/>
            <person name="Weng J.-K."/>
        </authorList>
    </citation>
    <scope>NUCLEOTIDE SEQUENCE</scope>
    <source>
        <strain evidence="8">TRF0915ILg1</strain>
        <tissue evidence="8">Whole body</tissue>
    </source>
</reference>
<evidence type="ECO:0000256" key="7">
    <source>
        <dbReference type="SAM" id="SignalP"/>
    </source>
</evidence>
<feature type="chain" id="PRO_5035424268" evidence="7">
    <location>
        <begin position="18"/>
        <end position="641"/>
    </location>
</feature>
<dbReference type="OrthoDB" id="69646at2759"/>
<evidence type="ECO:0000256" key="1">
    <source>
        <dbReference type="ARBA" id="ARBA00004651"/>
    </source>
</evidence>
<comment type="similarity">
    <text evidence="2">Belongs to the TMEM8 family.</text>
</comment>
<dbReference type="InterPro" id="IPR021910">
    <property type="entry name" value="NGX6/PGAP6/MYMK"/>
</dbReference>
<dbReference type="PANTHER" id="PTHR14319">
    <property type="entry name" value="FIVE-SPAN TRANSMEMBRANE PROTEIN M83"/>
    <property type="match status" value="1"/>
</dbReference>
<evidence type="ECO:0000256" key="5">
    <source>
        <dbReference type="ARBA" id="ARBA00022989"/>
    </source>
</evidence>
<protein>
    <submittedName>
        <fullName evidence="8">Uncharacterized protein</fullName>
    </submittedName>
</protein>
<evidence type="ECO:0000256" key="3">
    <source>
        <dbReference type="ARBA" id="ARBA00022475"/>
    </source>
</evidence>
<gene>
    <name evidence="8" type="ORF">ILUMI_00312</name>
</gene>
<evidence type="ECO:0000256" key="6">
    <source>
        <dbReference type="ARBA" id="ARBA00023136"/>
    </source>
</evidence>
<dbReference type="PANTHER" id="PTHR14319:SF3">
    <property type="entry name" value="TRANSMEMBRANE PROTEIN-LIKE PROTEIN"/>
    <property type="match status" value="1"/>
</dbReference>
<sequence length="641" mass="73104">MQLKWIIFMSLYALARCENEPILLSKTHATRLEKYKGYVNAAILHFKVPVDTNFASFRFQAEEVALTIFGCKLQNISIHLKQGSPPVINPDGSKFPQKFLNYGRPKIDCLEFLSDNVHHHINITSPMSGSYFAAAFISYTDPKNQGITQEGLTPDCITFLNSALYVRQKPTTHVISADKDLHVLLLKNTTRLYKFYVPEVVDSAILSIKSIDFCENCDELLVKIQPYTIPTTNNSLYDIQLKKEDYTSKIFTLNFMTMENSWYYMTFFFNETDNHKEIKYNTSGQFIFKISYFSSYINMTINNETRISKIEVYTKPVQESEQLQLYKEGGNKSIQFKHSIMKSYQNKYLDYNIPYKQYKLVRDSYTESFMYSFDLQPNSDGFVPLVLNITDQDINVLKVHLNPGLDIGGTLEFSLAFKPKVRTVGTKMILENNPSGNHTIIACLTNKGRAIPTWPNNCVLDYQSSTASIVINKTTDNNTLYVPFPEPGDWYATFKLFCGACKPCKCSDNCKKQYKSCSKMCETNCERSETCDSCIENCEHAVLNKTECSSCDCVGSCQRSKTVCKSSVVFSFASFPCVSGKCGSNGRCMFLVSEGLAYSICVCANHFRGKQWLNLKKSCFDFFLITYLDQINYSIPYPGFI</sequence>
<keyword evidence="4" id="KW-0812">Transmembrane</keyword>
<comment type="caution">
    <text evidence="8">The sequence shown here is derived from an EMBL/GenBank/DDBJ whole genome shotgun (WGS) entry which is preliminary data.</text>
</comment>
<feature type="signal peptide" evidence="7">
    <location>
        <begin position="1"/>
        <end position="17"/>
    </location>
</feature>
<organism evidence="8 9">
    <name type="scientific">Ignelater luminosus</name>
    <name type="common">Cucubano</name>
    <name type="synonym">Pyrophorus luminosus</name>
    <dbReference type="NCBI Taxonomy" id="2038154"/>
    <lineage>
        <taxon>Eukaryota</taxon>
        <taxon>Metazoa</taxon>
        <taxon>Ecdysozoa</taxon>
        <taxon>Arthropoda</taxon>
        <taxon>Hexapoda</taxon>
        <taxon>Insecta</taxon>
        <taxon>Pterygota</taxon>
        <taxon>Neoptera</taxon>
        <taxon>Endopterygota</taxon>
        <taxon>Coleoptera</taxon>
        <taxon>Polyphaga</taxon>
        <taxon>Elateriformia</taxon>
        <taxon>Elateroidea</taxon>
        <taxon>Elateridae</taxon>
        <taxon>Agrypninae</taxon>
        <taxon>Pyrophorini</taxon>
        <taxon>Ignelater</taxon>
    </lineage>
</organism>
<keyword evidence="9" id="KW-1185">Reference proteome</keyword>
<accession>A0A8K0DM49</accession>
<dbReference type="Proteomes" id="UP000801492">
    <property type="component" value="Unassembled WGS sequence"/>
</dbReference>
<proteinExistence type="inferred from homology"/>
<evidence type="ECO:0000256" key="4">
    <source>
        <dbReference type="ARBA" id="ARBA00022692"/>
    </source>
</evidence>